<organism evidence="1 2">
    <name type="scientific">Artomyces pyxidatus</name>
    <dbReference type="NCBI Taxonomy" id="48021"/>
    <lineage>
        <taxon>Eukaryota</taxon>
        <taxon>Fungi</taxon>
        <taxon>Dikarya</taxon>
        <taxon>Basidiomycota</taxon>
        <taxon>Agaricomycotina</taxon>
        <taxon>Agaricomycetes</taxon>
        <taxon>Russulales</taxon>
        <taxon>Auriscalpiaceae</taxon>
        <taxon>Artomyces</taxon>
    </lineage>
</organism>
<sequence length="112" mass="12260">MGHSTTVFLTCLIFLDTYFAYSPCADTSTIPTLLWKINPVFTTVRGRLWCTAAYTYTESAFHLAYAILNTSTLLVFLVPALAVAEWLGTGADSPAVYDWLFAGSYSSRGAVI</sequence>
<dbReference type="Proteomes" id="UP000814140">
    <property type="component" value="Unassembled WGS sequence"/>
</dbReference>
<reference evidence="1" key="1">
    <citation type="submission" date="2021-03" db="EMBL/GenBank/DDBJ databases">
        <authorList>
            <consortium name="DOE Joint Genome Institute"/>
            <person name="Ahrendt S."/>
            <person name="Looney B.P."/>
            <person name="Miyauchi S."/>
            <person name="Morin E."/>
            <person name="Drula E."/>
            <person name="Courty P.E."/>
            <person name="Chicoki N."/>
            <person name="Fauchery L."/>
            <person name="Kohler A."/>
            <person name="Kuo A."/>
            <person name="Labutti K."/>
            <person name="Pangilinan J."/>
            <person name="Lipzen A."/>
            <person name="Riley R."/>
            <person name="Andreopoulos W."/>
            <person name="He G."/>
            <person name="Johnson J."/>
            <person name="Barry K.W."/>
            <person name="Grigoriev I.V."/>
            <person name="Nagy L."/>
            <person name="Hibbett D."/>
            <person name="Henrissat B."/>
            <person name="Matheny P.B."/>
            <person name="Labbe J."/>
            <person name="Martin F."/>
        </authorList>
    </citation>
    <scope>NUCLEOTIDE SEQUENCE</scope>
    <source>
        <strain evidence="1">HHB10654</strain>
    </source>
</reference>
<dbReference type="EMBL" id="MU277228">
    <property type="protein sequence ID" value="KAI0059197.1"/>
    <property type="molecule type" value="Genomic_DNA"/>
</dbReference>
<protein>
    <submittedName>
        <fullName evidence="1">Uncharacterized protein</fullName>
    </submittedName>
</protein>
<comment type="caution">
    <text evidence="1">The sequence shown here is derived from an EMBL/GenBank/DDBJ whole genome shotgun (WGS) entry which is preliminary data.</text>
</comment>
<gene>
    <name evidence="1" type="ORF">BV25DRAFT_1153391</name>
</gene>
<name>A0ACB8SSL6_9AGAM</name>
<evidence type="ECO:0000313" key="2">
    <source>
        <dbReference type="Proteomes" id="UP000814140"/>
    </source>
</evidence>
<accession>A0ACB8SSL6</accession>
<evidence type="ECO:0000313" key="1">
    <source>
        <dbReference type="EMBL" id="KAI0059197.1"/>
    </source>
</evidence>
<proteinExistence type="predicted"/>
<keyword evidence="2" id="KW-1185">Reference proteome</keyword>
<reference evidence="1" key="2">
    <citation type="journal article" date="2022" name="New Phytol.">
        <title>Evolutionary transition to the ectomycorrhizal habit in the genomes of a hyperdiverse lineage of mushroom-forming fungi.</title>
        <authorList>
            <person name="Looney B."/>
            <person name="Miyauchi S."/>
            <person name="Morin E."/>
            <person name="Drula E."/>
            <person name="Courty P.E."/>
            <person name="Kohler A."/>
            <person name="Kuo A."/>
            <person name="LaButti K."/>
            <person name="Pangilinan J."/>
            <person name="Lipzen A."/>
            <person name="Riley R."/>
            <person name="Andreopoulos W."/>
            <person name="He G."/>
            <person name="Johnson J."/>
            <person name="Nolan M."/>
            <person name="Tritt A."/>
            <person name="Barry K.W."/>
            <person name="Grigoriev I.V."/>
            <person name="Nagy L.G."/>
            <person name="Hibbett D."/>
            <person name="Henrissat B."/>
            <person name="Matheny P.B."/>
            <person name="Labbe J."/>
            <person name="Martin F.M."/>
        </authorList>
    </citation>
    <scope>NUCLEOTIDE SEQUENCE</scope>
    <source>
        <strain evidence="1">HHB10654</strain>
    </source>
</reference>